<sequence length="256" mass="28878">MIRRGVPSVVRKAVAGWQRRPYYIWRDIPYADLNNPKQILDVVVPKNPPFPREALPVAVFVHGGAWQRGDKEGAHYVHVAPTLARHAGIVVVTINYRLSPEVQYPEHVEDTLRAVQWVAQEIHKINGLVGISGVYNILRLSHATIFGSMVLDPVFGSTVQRWREASVMQPDCPARHTDTSILLLHAEDDFHLDEDATELQAWLEAHEYTRVRRQVIPACNHLSIVGNVRDESVLSPTTQAIVDWIHETTSETRGAC</sequence>
<dbReference type="GO" id="GO:0016787">
    <property type="term" value="F:hydrolase activity"/>
    <property type="evidence" value="ECO:0007669"/>
    <property type="project" value="UniProtKB-KW"/>
</dbReference>
<evidence type="ECO:0000313" key="3">
    <source>
        <dbReference type="EMBL" id="KAF0682864.1"/>
    </source>
</evidence>
<dbReference type="EMBL" id="CAADRA010007507">
    <property type="protein sequence ID" value="VFU01682.1"/>
    <property type="molecule type" value="Genomic_DNA"/>
</dbReference>
<dbReference type="InterPro" id="IPR049492">
    <property type="entry name" value="BD-FAE-like_dom"/>
</dbReference>
<reference evidence="3" key="2">
    <citation type="submission" date="2019-06" db="EMBL/GenBank/DDBJ databases">
        <title>Genomics analysis of Aphanomyces spp. identifies a new class of oomycete effector associated with host adaptation.</title>
        <authorList>
            <person name="Gaulin E."/>
        </authorList>
    </citation>
    <scope>NUCLEOTIDE SEQUENCE</scope>
    <source>
        <strain evidence="3">CBS 578.67</strain>
    </source>
</reference>
<dbReference type="InterPro" id="IPR050300">
    <property type="entry name" value="GDXG_lipolytic_enzyme"/>
</dbReference>
<evidence type="ECO:0000259" key="2">
    <source>
        <dbReference type="Pfam" id="PF20434"/>
    </source>
</evidence>
<protein>
    <submittedName>
        <fullName evidence="4">Aste57867_25051 protein</fullName>
    </submittedName>
</protein>
<name>A0A485LTG3_9STRA</name>
<dbReference type="Pfam" id="PF20434">
    <property type="entry name" value="BD-FAE"/>
    <property type="match status" value="1"/>
</dbReference>
<feature type="domain" description="BD-FAE-like" evidence="2">
    <location>
        <begin position="40"/>
        <end position="124"/>
    </location>
</feature>
<dbReference type="EMBL" id="VJMH01007481">
    <property type="protein sequence ID" value="KAF0682864.1"/>
    <property type="molecule type" value="Genomic_DNA"/>
</dbReference>
<dbReference type="InterPro" id="IPR029058">
    <property type="entry name" value="AB_hydrolase_fold"/>
</dbReference>
<evidence type="ECO:0000313" key="4">
    <source>
        <dbReference type="EMBL" id="VFU01682.1"/>
    </source>
</evidence>
<dbReference type="SUPFAM" id="SSF53474">
    <property type="entry name" value="alpha/beta-Hydrolases"/>
    <property type="match status" value="1"/>
</dbReference>
<accession>A0A485LTG3</accession>
<reference evidence="4 5" key="1">
    <citation type="submission" date="2019-03" db="EMBL/GenBank/DDBJ databases">
        <authorList>
            <person name="Gaulin E."/>
            <person name="Dumas B."/>
        </authorList>
    </citation>
    <scope>NUCLEOTIDE SEQUENCE [LARGE SCALE GENOMIC DNA]</scope>
    <source>
        <strain evidence="4">CBS 568.67</strain>
    </source>
</reference>
<gene>
    <name evidence="4" type="primary">Aste57867_25051</name>
    <name evidence="3" type="ORF">As57867_024973</name>
    <name evidence="4" type="ORF">ASTE57867_25051</name>
</gene>
<dbReference type="OrthoDB" id="6495301at2759"/>
<proteinExistence type="predicted"/>
<dbReference type="Gene3D" id="3.40.50.1820">
    <property type="entry name" value="alpha/beta hydrolase"/>
    <property type="match status" value="2"/>
</dbReference>
<dbReference type="PANTHER" id="PTHR48081:SF33">
    <property type="entry name" value="KYNURENINE FORMAMIDASE"/>
    <property type="match status" value="1"/>
</dbReference>
<organism evidence="4 5">
    <name type="scientific">Aphanomyces stellatus</name>
    <dbReference type="NCBI Taxonomy" id="120398"/>
    <lineage>
        <taxon>Eukaryota</taxon>
        <taxon>Sar</taxon>
        <taxon>Stramenopiles</taxon>
        <taxon>Oomycota</taxon>
        <taxon>Saprolegniomycetes</taxon>
        <taxon>Saprolegniales</taxon>
        <taxon>Verrucalvaceae</taxon>
        <taxon>Aphanomyces</taxon>
    </lineage>
</organism>
<dbReference type="Proteomes" id="UP000332933">
    <property type="component" value="Unassembled WGS sequence"/>
</dbReference>
<keyword evidence="1" id="KW-0378">Hydrolase</keyword>
<keyword evidence="5" id="KW-1185">Reference proteome</keyword>
<dbReference type="AlphaFoldDB" id="A0A485LTG3"/>
<evidence type="ECO:0000313" key="5">
    <source>
        <dbReference type="Proteomes" id="UP000332933"/>
    </source>
</evidence>
<evidence type="ECO:0000256" key="1">
    <source>
        <dbReference type="ARBA" id="ARBA00022801"/>
    </source>
</evidence>
<dbReference type="PANTHER" id="PTHR48081">
    <property type="entry name" value="AB HYDROLASE SUPERFAMILY PROTEIN C4A8.06C"/>
    <property type="match status" value="1"/>
</dbReference>